<organism evidence="1 2">
    <name type="scientific">Stylonychia lemnae</name>
    <name type="common">Ciliate</name>
    <dbReference type="NCBI Taxonomy" id="5949"/>
    <lineage>
        <taxon>Eukaryota</taxon>
        <taxon>Sar</taxon>
        <taxon>Alveolata</taxon>
        <taxon>Ciliophora</taxon>
        <taxon>Intramacronucleata</taxon>
        <taxon>Spirotrichea</taxon>
        <taxon>Stichotrichia</taxon>
        <taxon>Sporadotrichida</taxon>
        <taxon>Oxytrichidae</taxon>
        <taxon>Stylonychinae</taxon>
        <taxon>Stylonychia</taxon>
    </lineage>
</organism>
<sequence length="216" mass="24929">MRIVREISGQRVKTVFLSLVGGGQHQKVSQVFEQSVRLWVMIITHHCQVGLFSDERDTSFITKTLLNSPPHRLPINAKYITQGLLWLFGNLEVLKGVLITTTHQRELAIIFLKINQLLYLPGQACHQSQIDVRAQIILIEHSQQCFFKCSLKFNVNLSAVLAKKLFKSLITKLTAKAIILKQQLQFEFEEQKVQVCREHILEQDKAKEGLIYMEKY</sequence>
<dbReference type="InParanoid" id="A0A078AEP9"/>
<dbReference type="Proteomes" id="UP000039865">
    <property type="component" value="Unassembled WGS sequence"/>
</dbReference>
<protein>
    <submittedName>
        <fullName evidence="1">Uncharacterized protein</fullName>
    </submittedName>
</protein>
<evidence type="ECO:0000313" key="1">
    <source>
        <dbReference type="EMBL" id="CDW79957.1"/>
    </source>
</evidence>
<proteinExistence type="predicted"/>
<dbReference type="AlphaFoldDB" id="A0A078AEP9"/>
<name>A0A078AEP9_STYLE</name>
<accession>A0A078AEP9</accession>
<keyword evidence="2" id="KW-1185">Reference proteome</keyword>
<gene>
    <name evidence="1" type="primary">Contig2211.g2382</name>
    <name evidence="1" type="ORF">STYLEM_8949</name>
</gene>
<reference evidence="1 2" key="1">
    <citation type="submission" date="2014-06" db="EMBL/GenBank/DDBJ databases">
        <authorList>
            <person name="Swart Estienne"/>
        </authorList>
    </citation>
    <scope>NUCLEOTIDE SEQUENCE [LARGE SCALE GENOMIC DNA]</scope>
    <source>
        <strain evidence="1 2">130c</strain>
    </source>
</reference>
<evidence type="ECO:0000313" key="2">
    <source>
        <dbReference type="Proteomes" id="UP000039865"/>
    </source>
</evidence>
<dbReference type="EMBL" id="CCKQ01008497">
    <property type="protein sequence ID" value="CDW79957.1"/>
    <property type="molecule type" value="Genomic_DNA"/>
</dbReference>